<dbReference type="GO" id="GO:0005506">
    <property type="term" value="F:iron ion binding"/>
    <property type="evidence" value="ECO:0007669"/>
    <property type="project" value="InterPro"/>
</dbReference>
<dbReference type="InterPro" id="IPR050307">
    <property type="entry name" value="Sterol_Desaturase_Related"/>
</dbReference>
<dbReference type="VEuPathDB" id="FungiDB:PADG_03128"/>
<keyword evidence="4" id="KW-0472">Membrane</keyword>
<evidence type="ECO:0000256" key="2">
    <source>
        <dbReference type="ARBA" id="ARBA00022692"/>
    </source>
</evidence>
<proteinExistence type="predicted"/>
<evidence type="ECO:0000313" key="7">
    <source>
        <dbReference type="Proteomes" id="UP000242814"/>
    </source>
</evidence>
<evidence type="ECO:0000256" key="3">
    <source>
        <dbReference type="ARBA" id="ARBA00022989"/>
    </source>
</evidence>
<dbReference type="EMBL" id="LZYO01000215">
    <property type="protein sequence ID" value="ODH25750.1"/>
    <property type="molecule type" value="Genomic_DNA"/>
</dbReference>
<protein>
    <recommendedName>
        <fullName evidence="5">Fatty acid hydroxylase domain-containing protein</fullName>
    </recommendedName>
</protein>
<evidence type="ECO:0000256" key="4">
    <source>
        <dbReference type="ARBA" id="ARBA00023136"/>
    </source>
</evidence>
<comment type="caution">
    <text evidence="6">The sequence shown here is derived from an EMBL/GenBank/DDBJ whole genome shotgun (WGS) entry which is preliminary data.</text>
</comment>
<dbReference type="Proteomes" id="UP000242814">
    <property type="component" value="Unassembled WGS sequence"/>
</dbReference>
<dbReference type="PANTHER" id="PTHR11863">
    <property type="entry name" value="STEROL DESATURASE"/>
    <property type="match status" value="1"/>
</dbReference>
<sequence length="291" mass="32730">MLTQVIIILNLPIRNSSSPEHSLPLAGKASRTPQFPITTPQSPISKAMATLEILIPSWPQIAISYSPGLIEVATTILCQILGFWLPCTLYLLIDLAFPTFSNKHKLQSARRQPTWAAITHCFRRVFTTNLLSTLLHIALNSSTNFQFSFFTVTPTYPTARELATDFIYALLLRELLFYTVHRTLHHPKLYPCFHKQHHTFTAPMAFAAQYAHPLEHLLANVIPVVLPLALRRVHVLSFALFLTSMLAETASVHSGYEFAGARKHDLHHEKFRVNYGVIGLLDWVLGTDAVG</sequence>
<feature type="domain" description="Fatty acid hydroxylase" evidence="5">
    <location>
        <begin position="167"/>
        <end position="287"/>
    </location>
</feature>
<gene>
    <name evidence="6" type="ORF">ACO22_05092</name>
</gene>
<dbReference type="AlphaFoldDB" id="A0A1D2JBI8"/>
<evidence type="ECO:0000256" key="1">
    <source>
        <dbReference type="ARBA" id="ARBA00004370"/>
    </source>
</evidence>
<reference evidence="6 7" key="1">
    <citation type="submission" date="2016-06" db="EMBL/GenBank/DDBJ databases">
        <authorList>
            <person name="Kjaerup R.B."/>
            <person name="Dalgaard T.S."/>
            <person name="Juul-Madsen H.R."/>
        </authorList>
    </citation>
    <scope>NUCLEOTIDE SEQUENCE [LARGE SCALE GENOMIC DNA]</scope>
    <source>
        <strain evidence="6 7">Pb300</strain>
    </source>
</reference>
<keyword evidence="2" id="KW-0812">Transmembrane</keyword>
<dbReference type="VEuPathDB" id="FungiDB:PABG_00691"/>
<name>A0A1D2JBI8_PARBR</name>
<comment type="subcellular location">
    <subcellularLocation>
        <location evidence="1">Membrane</location>
    </subcellularLocation>
</comment>
<evidence type="ECO:0000259" key="5">
    <source>
        <dbReference type="Pfam" id="PF04116"/>
    </source>
</evidence>
<dbReference type="GO" id="GO:0008610">
    <property type="term" value="P:lipid biosynthetic process"/>
    <property type="evidence" value="ECO:0007669"/>
    <property type="project" value="InterPro"/>
</dbReference>
<dbReference type="InterPro" id="IPR006694">
    <property type="entry name" value="Fatty_acid_hydroxylase"/>
</dbReference>
<keyword evidence="3" id="KW-1133">Transmembrane helix</keyword>
<accession>A0A1D2JBI8</accession>
<dbReference type="Pfam" id="PF04116">
    <property type="entry name" value="FA_hydroxylase"/>
    <property type="match status" value="1"/>
</dbReference>
<dbReference type="GO" id="GO:0016020">
    <property type="term" value="C:membrane"/>
    <property type="evidence" value="ECO:0007669"/>
    <property type="project" value="UniProtKB-SubCell"/>
</dbReference>
<organism evidence="6 7">
    <name type="scientific">Paracoccidioides brasiliensis</name>
    <dbReference type="NCBI Taxonomy" id="121759"/>
    <lineage>
        <taxon>Eukaryota</taxon>
        <taxon>Fungi</taxon>
        <taxon>Dikarya</taxon>
        <taxon>Ascomycota</taxon>
        <taxon>Pezizomycotina</taxon>
        <taxon>Eurotiomycetes</taxon>
        <taxon>Eurotiomycetidae</taxon>
        <taxon>Onygenales</taxon>
        <taxon>Ajellomycetaceae</taxon>
        <taxon>Paracoccidioides</taxon>
    </lineage>
</organism>
<evidence type="ECO:0000313" key="6">
    <source>
        <dbReference type="EMBL" id="ODH25750.1"/>
    </source>
</evidence>
<dbReference type="GO" id="GO:0016491">
    <property type="term" value="F:oxidoreductase activity"/>
    <property type="evidence" value="ECO:0007669"/>
    <property type="project" value="InterPro"/>
</dbReference>